<evidence type="ECO:0000256" key="1">
    <source>
        <dbReference type="SAM" id="SignalP"/>
    </source>
</evidence>
<protein>
    <submittedName>
        <fullName evidence="2">Uncharacterized protein</fullName>
    </submittedName>
</protein>
<keyword evidence="1" id="KW-0732">Signal</keyword>
<dbReference type="Proteomes" id="UP001218364">
    <property type="component" value="Unassembled WGS sequence"/>
</dbReference>
<keyword evidence="4" id="KW-1185">Reference proteome</keyword>
<dbReference type="AlphaFoldDB" id="A0A1B0ZNW9"/>
<accession>A0A1B0ZNW9</accession>
<proteinExistence type="predicted"/>
<organism evidence="2 4">
    <name type="scientific">Phaeobacter gallaeciensis</name>
    <dbReference type="NCBI Taxonomy" id="60890"/>
    <lineage>
        <taxon>Bacteria</taxon>
        <taxon>Pseudomonadati</taxon>
        <taxon>Pseudomonadota</taxon>
        <taxon>Alphaproteobacteria</taxon>
        <taxon>Rhodobacterales</taxon>
        <taxon>Roseobacteraceae</taxon>
        <taxon>Phaeobacter</taxon>
    </lineage>
</organism>
<evidence type="ECO:0000313" key="2">
    <source>
        <dbReference type="EMBL" id="ANP35845.1"/>
    </source>
</evidence>
<sequence>MKNFLSSLGCALFLLSPSVGQAFTLANGVQVNAVSDTVFEVVPRSSGTVEEFWCGASEYARRVLGADWRDPIYVLRGRGESVTTGKRSAVQFTLSADQVAGLGTDRGWFTFGIRPGDSMSVQQARTYCNQRPIRP</sequence>
<dbReference type="EMBL" id="JARCJK010000003">
    <property type="protein sequence ID" value="MDE4165839.1"/>
    <property type="molecule type" value="Genomic_DNA"/>
</dbReference>
<gene>
    <name evidence="2" type="ORF">JL2886_00921</name>
    <name evidence="3" type="ORF">PXK24_09045</name>
</gene>
<feature type="signal peptide" evidence="1">
    <location>
        <begin position="1"/>
        <end position="22"/>
    </location>
</feature>
<dbReference type="EMBL" id="CP015124">
    <property type="protein sequence ID" value="ANP35845.1"/>
    <property type="molecule type" value="Genomic_DNA"/>
</dbReference>
<dbReference type="OrthoDB" id="7689766at2"/>
<name>A0A1B0ZNW9_9RHOB</name>
<reference evidence="2 4" key="1">
    <citation type="submission" date="2016-04" db="EMBL/GenBank/DDBJ databases">
        <authorList>
            <person name="Evans L.H."/>
            <person name="Alamgir A."/>
            <person name="Owens N."/>
            <person name="Weber N.D."/>
            <person name="Virtaneva K."/>
            <person name="Barbian K."/>
            <person name="Babar A."/>
            <person name="Rosenke K."/>
        </authorList>
    </citation>
    <scope>NUCLEOTIDE SEQUENCE [LARGE SCALE GENOMIC DNA]</scope>
    <source>
        <strain evidence="2 4">JL2886</strain>
    </source>
</reference>
<feature type="chain" id="PRO_5044369975" evidence="1">
    <location>
        <begin position="23"/>
        <end position="135"/>
    </location>
</feature>
<evidence type="ECO:0000313" key="3">
    <source>
        <dbReference type="EMBL" id="MDE4165839.1"/>
    </source>
</evidence>
<evidence type="ECO:0000313" key="4">
    <source>
        <dbReference type="Proteomes" id="UP000092565"/>
    </source>
</evidence>
<evidence type="ECO:0000313" key="5">
    <source>
        <dbReference type="Proteomes" id="UP001218364"/>
    </source>
</evidence>
<reference evidence="3 5" key="2">
    <citation type="submission" date="2023-02" db="EMBL/GenBank/DDBJ databases">
        <title>Population genomics of bacteria associated with diatom.</title>
        <authorList>
            <person name="Xie J."/>
            <person name="Wang H."/>
        </authorList>
    </citation>
    <scope>NUCLEOTIDE SEQUENCE [LARGE SCALE GENOMIC DNA]</scope>
    <source>
        <strain evidence="3 5">PT47_8</strain>
    </source>
</reference>
<dbReference type="Proteomes" id="UP000092565">
    <property type="component" value="Chromosome"/>
</dbReference>
<dbReference type="RefSeq" id="WP_065270912.1">
    <property type="nucleotide sequence ID" value="NZ_CP015124.1"/>
</dbReference>